<evidence type="ECO:0000256" key="2">
    <source>
        <dbReference type="SAM" id="Phobius"/>
    </source>
</evidence>
<evidence type="ECO:0000313" key="3">
    <source>
        <dbReference type="EMBL" id="CUI17279.1"/>
    </source>
</evidence>
<proteinExistence type="predicted"/>
<feature type="transmembrane region" description="Helical" evidence="2">
    <location>
        <begin position="411"/>
        <end position="442"/>
    </location>
</feature>
<evidence type="ECO:0000256" key="1">
    <source>
        <dbReference type="SAM" id="Coils"/>
    </source>
</evidence>
<keyword evidence="2" id="KW-1133">Transmembrane helix</keyword>
<dbReference type="PATRIC" id="fig|389348.3.peg.1870"/>
<dbReference type="EMBL" id="LN879502">
    <property type="protein sequence ID" value="CUI17279.1"/>
    <property type="molecule type" value="Genomic_DNA"/>
</dbReference>
<accession>A0A0U5JFU8</accession>
<organism evidence="3 4">
    <name type="scientific">Candidatus Protochlamydia naegleriophila</name>
    <dbReference type="NCBI Taxonomy" id="389348"/>
    <lineage>
        <taxon>Bacteria</taxon>
        <taxon>Pseudomonadati</taxon>
        <taxon>Chlamydiota</taxon>
        <taxon>Chlamydiia</taxon>
        <taxon>Parachlamydiales</taxon>
        <taxon>Parachlamydiaceae</taxon>
        <taxon>Candidatus Protochlamydia</taxon>
    </lineage>
</organism>
<dbReference type="STRING" id="389348.PNK_1670"/>
<dbReference type="Proteomes" id="UP000069902">
    <property type="component" value="Chromosome cPNK"/>
</dbReference>
<protein>
    <submittedName>
        <fullName evidence="3">Uncharacterized protein</fullName>
    </submittedName>
</protein>
<reference evidence="4" key="1">
    <citation type="submission" date="2015-09" db="EMBL/GenBank/DDBJ databases">
        <authorList>
            <person name="Bertelli C."/>
        </authorList>
    </citation>
    <scope>NUCLEOTIDE SEQUENCE [LARGE SCALE GENOMIC DNA]</scope>
    <source>
        <strain evidence="4">KNic</strain>
    </source>
</reference>
<keyword evidence="4" id="KW-1185">Reference proteome</keyword>
<gene>
    <name evidence="3" type="ORF">PNK_1670</name>
</gene>
<keyword evidence="2" id="KW-0472">Membrane</keyword>
<feature type="coiled-coil region" evidence="1">
    <location>
        <begin position="176"/>
        <end position="224"/>
    </location>
</feature>
<dbReference type="RefSeq" id="WP_059061430.1">
    <property type="nucleotide sequence ID" value="NZ_LN879502.1"/>
</dbReference>
<keyword evidence="1" id="KW-0175">Coiled coil</keyword>
<dbReference type="KEGG" id="pnl:PNK_1670"/>
<keyword evidence="2" id="KW-0812">Transmembrane</keyword>
<sequence>MTTYISNHRSVLLFELQQIVDDALNDSRTLQSEDCAIGEKAPVYTFPDRAPSQELPLMQRIWEGITQVSQINFSNGEEDLDDTGSAEALRIIRQRFGDEILPFSEEKSKTFQNGIKIVQLEEAIQIDETADQVQSETPNSNESLFLIPDPNLEDQLLPQNRNDRLLEIRREDNLFMQHYNEVMQRSEQVILDLEKQQGELRADIELAQAQVQDITENLTSINQQVASIIQVDEAIEEQIEDIRLSLSQVQLEQVELVHELTDRLLDVERTYEGIKSQEQLEYPHLYVISNLENGLTEVSSNFNTKVQETLHSVSETYGGILSLQKMRETISTFQGQLKGLPSLIKATIMGTIKESIKEASTFIWENFTNLGWKTIEAISNIGKSILQFPRVACSYVFRNVSVLFDRINLELAALSILSGCALVMTGIPFTFVATSVAGYLFIRRML</sequence>
<name>A0A0U5JFU8_9BACT</name>
<dbReference type="AlphaFoldDB" id="A0A0U5JFU8"/>
<dbReference type="InParanoid" id="A0A0U5JFU8"/>
<evidence type="ECO:0000313" key="4">
    <source>
        <dbReference type="Proteomes" id="UP000069902"/>
    </source>
</evidence>